<dbReference type="CDD" id="cd05387">
    <property type="entry name" value="BY-kinase"/>
    <property type="match status" value="1"/>
</dbReference>
<dbReference type="InterPro" id="IPR025669">
    <property type="entry name" value="AAA_dom"/>
</dbReference>
<feature type="region of interest" description="Disordered" evidence="17">
    <location>
        <begin position="319"/>
        <end position="338"/>
    </location>
</feature>
<dbReference type="PANTHER" id="PTHR32309:SF13">
    <property type="entry name" value="FERRIC ENTEROBACTIN TRANSPORT PROTEIN FEPE"/>
    <property type="match status" value="1"/>
</dbReference>
<protein>
    <recommendedName>
        <fullName evidence="4">non-specific protein-tyrosine kinase</fullName>
        <ecNumber evidence="4">2.7.10.2</ecNumber>
    </recommendedName>
</protein>
<dbReference type="SUPFAM" id="SSF52540">
    <property type="entry name" value="P-loop containing nucleoside triphosphate hydrolases"/>
    <property type="match status" value="1"/>
</dbReference>
<feature type="coiled-coil region" evidence="16">
    <location>
        <begin position="380"/>
        <end position="437"/>
    </location>
</feature>
<evidence type="ECO:0000256" key="2">
    <source>
        <dbReference type="ARBA" id="ARBA00007316"/>
    </source>
</evidence>
<evidence type="ECO:0000259" key="20">
    <source>
        <dbReference type="Pfam" id="PF13614"/>
    </source>
</evidence>
<dbReference type="AlphaFoldDB" id="A0A327M461"/>
<gene>
    <name evidence="21" type="ORF">DOO78_19840</name>
</gene>
<reference evidence="22" key="1">
    <citation type="submission" date="2018-06" db="EMBL/GenBank/DDBJ databases">
        <authorList>
            <person name="Khan S.A."/>
        </authorList>
    </citation>
    <scope>NUCLEOTIDE SEQUENCE [LARGE SCALE GENOMIC DNA]</scope>
    <source>
        <strain evidence="22">DB-1506</strain>
    </source>
</reference>
<evidence type="ECO:0000256" key="5">
    <source>
        <dbReference type="ARBA" id="ARBA00022475"/>
    </source>
</evidence>
<comment type="catalytic activity">
    <reaction evidence="15">
        <text>L-tyrosyl-[protein] + ATP = O-phospho-L-tyrosyl-[protein] + ADP + H(+)</text>
        <dbReference type="Rhea" id="RHEA:10596"/>
        <dbReference type="Rhea" id="RHEA-COMP:10136"/>
        <dbReference type="Rhea" id="RHEA-COMP:20101"/>
        <dbReference type="ChEBI" id="CHEBI:15378"/>
        <dbReference type="ChEBI" id="CHEBI:30616"/>
        <dbReference type="ChEBI" id="CHEBI:46858"/>
        <dbReference type="ChEBI" id="CHEBI:61978"/>
        <dbReference type="ChEBI" id="CHEBI:456216"/>
        <dbReference type="EC" id="2.7.10.2"/>
    </reaction>
</comment>
<evidence type="ECO:0000256" key="3">
    <source>
        <dbReference type="ARBA" id="ARBA00008883"/>
    </source>
</evidence>
<sequence>MTAPRETASPMFERPVESRPPQENRPALRTAAPIAAPIEPEGSGLAAALTAIRRRRWVLLACALVFPCLAILAASLMTPRYTATATVLVEAAEGPDGSRAGLPQDEATTEALVASQAEVVRSLSVARRIVRQLDLTHSPEFAWWLGGTARPGWGAALARPLAAPLAAIAPGLASWLGVAAPAPRPPEERAELAAAEAVRDRLQASPVPRSRVLALGFTAEDPRLAMEGANLAAELYVGDQRELKFAALRQASEWLDGRANQLRQELARTEARIAELRAALGGRGAPAPTADQLGRATAELAEARAALGQVEARLAALRGGEPAAPPPPALAQQRAQRDQAQQELDRLAEALGAGHPDLRAARSRLQELDRAVGAETSRAAEALETEARALRARIRGLEDLLRPPERAGQGPAAEIRLAALEREAEASRSLLRAVTERAQKTLSEVAIERPDARLLSPAALPGAPSSPRTPLLALGAAALGIGCGLLLIWLLETTDGTLHSGEDVRAGLGLPCLALVPMLRRHLLGRQLVEDYVVRKPLSPFAESMRTLRAALWLGAEPPRVVVVTAARPAEGKTTTAVALARSAAMNGERVLLVDCDVRQPSLGRVFRCEGAPGVTDLLLGQAVLERIIRRDHLSSLDYIPAGAAEIHSLGLFMSEAMVGMLDRIRRDYDLVVLDAPPVLAMADARVVARLADATLICIRWRDTPRSVVSRSLDLLEEAHARIIGATLTQVDARAHGRSGSADAELHHPRYSGYFRE</sequence>
<dbReference type="GO" id="GO:0005886">
    <property type="term" value="C:plasma membrane"/>
    <property type="evidence" value="ECO:0007669"/>
    <property type="project" value="UniProtKB-SubCell"/>
</dbReference>
<dbReference type="Proteomes" id="UP000249065">
    <property type="component" value="Unassembled WGS sequence"/>
</dbReference>
<evidence type="ECO:0000256" key="17">
    <source>
        <dbReference type="SAM" id="MobiDB-lite"/>
    </source>
</evidence>
<feature type="domain" description="Polysaccharide chain length determinant N-terminal" evidence="19">
    <location>
        <begin position="49"/>
        <end position="133"/>
    </location>
</feature>
<keyword evidence="16" id="KW-0175">Coiled coil</keyword>
<evidence type="ECO:0000256" key="14">
    <source>
        <dbReference type="ARBA" id="ARBA00023137"/>
    </source>
</evidence>
<evidence type="ECO:0000259" key="19">
    <source>
        <dbReference type="Pfam" id="PF02706"/>
    </source>
</evidence>
<dbReference type="InterPro" id="IPR027417">
    <property type="entry name" value="P-loop_NTPase"/>
</dbReference>
<keyword evidence="11" id="KW-0067">ATP-binding</keyword>
<dbReference type="GO" id="GO:0004715">
    <property type="term" value="F:non-membrane spanning protein tyrosine kinase activity"/>
    <property type="evidence" value="ECO:0007669"/>
    <property type="project" value="UniProtKB-EC"/>
</dbReference>
<keyword evidence="10 21" id="KW-0418">Kinase</keyword>
<evidence type="ECO:0000256" key="18">
    <source>
        <dbReference type="SAM" id="Phobius"/>
    </source>
</evidence>
<feature type="domain" description="AAA" evidence="20">
    <location>
        <begin position="562"/>
        <end position="700"/>
    </location>
</feature>
<feature type="region of interest" description="Disordered" evidence="17">
    <location>
        <begin position="1"/>
        <end position="26"/>
    </location>
</feature>
<comment type="caution">
    <text evidence="21">The sequence shown here is derived from an EMBL/GenBank/DDBJ whole genome shotgun (WGS) entry which is preliminary data.</text>
</comment>
<name>A0A327M461_9PROT</name>
<keyword evidence="13 18" id="KW-0472">Membrane</keyword>
<dbReference type="Pfam" id="PF02706">
    <property type="entry name" value="Wzz"/>
    <property type="match status" value="1"/>
</dbReference>
<keyword evidence="8 18" id="KW-0812">Transmembrane</keyword>
<evidence type="ECO:0000256" key="9">
    <source>
        <dbReference type="ARBA" id="ARBA00022741"/>
    </source>
</evidence>
<dbReference type="NCBIfam" id="TIGR01007">
    <property type="entry name" value="eps_fam"/>
    <property type="match status" value="1"/>
</dbReference>
<evidence type="ECO:0000313" key="22">
    <source>
        <dbReference type="Proteomes" id="UP000249065"/>
    </source>
</evidence>
<evidence type="ECO:0000256" key="1">
    <source>
        <dbReference type="ARBA" id="ARBA00004429"/>
    </source>
</evidence>
<evidence type="ECO:0000256" key="13">
    <source>
        <dbReference type="ARBA" id="ARBA00023136"/>
    </source>
</evidence>
<feature type="transmembrane region" description="Helical" evidence="18">
    <location>
        <begin position="57"/>
        <end position="77"/>
    </location>
</feature>
<keyword evidence="22" id="KW-1185">Reference proteome</keyword>
<dbReference type="OrthoDB" id="230260at2"/>
<keyword evidence="12 18" id="KW-1133">Transmembrane helix</keyword>
<evidence type="ECO:0000256" key="10">
    <source>
        <dbReference type="ARBA" id="ARBA00022777"/>
    </source>
</evidence>
<evidence type="ECO:0000256" key="4">
    <source>
        <dbReference type="ARBA" id="ARBA00011903"/>
    </source>
</evidence>
<comment type="similarity">
    <text evidence="2">Belongs to the CpsD/CapB family.</text>
</comment>
<keyword evidence="14" id="KW-0829">Tyrosine-protein kinase</keyword>
<evidence type="ECO:0000256" key="8">
    <source>
        <dbReference type="ARBA" id="ARBA00022692"/>
    </source>
</evidence>
<keyword evidence="7" id="KW-0808">Transferase</keyword>
<proteinExistence type="inferred from homology"/>
<evidence type="ECO:0000256" key="15">
    <source>
        <dbReference type="ARBA" id="ARBA00051245"/>
    </source>
</evidence>
<organism evidence="21 22">
    <name type="scientific">Roseicella frigidaeris</name>
    <dbReference type="NCBI Taxonomy" id="2230885"/>
    <lineage>
        <taxon>Bacteria</taxon>
        <taxon>Pseudomonadati</taxon>
        <taxon>Pseudomonadota</taxon>
        <taxon>Alphaproteobacteria</taxon>
        <taxon>Acetobacterales</taxon>
        <taxon>Roseomonadaceae</taxon>
        <taxon>Roseicella</taxon>
    </lineage>
</organism>
<keyword evidence="6" id="KW-0997">Cell inner membrane</keyword>
<evidence type="ECO:0000256" key="11">
    <source>
        <dbReference type="ARBA" id="ARBA00022840"/>
    </source>
</evidence>
<evidence type="ECO:0000256" key="6">
    <source>
        <dbReference type="ARBA" id="ARBA00022519"/>
    </source>
</evidence>
<comment type="similarity">
    <text evidence="3">Belongs to the etk/wzc family.</text>
</comment>
<dbReference type="InterPro" id="IPR003856">
    <property type="entry name" value="LPS_length_determ_N"/>
</dbReference>
<dbReference type="GO" id="GO:0005524">
    <property type="term" value="F:ATP binding"/>
    <property type="evidence" value="ECO:0007669"/>
    <property type="project" value="UniProtKB-KW"/>
</dbReference>
<dbReference type="InterPro" id="IPR005702">
    <property type="entry name" value="Wzc-like_C"/>
</dbReference>
<keyword evidence="5" id="KW-1003">Cell membrane</keyword>
<evidence type="ECO:0000256" key="16">
    <source>
        <dbReference type="SAM" id="Coils"/>
    </source>
</evidence>
<dbReference type="EMBL" id="QLIX01000019">
    <property type="protein sequence ID" value="RAI57277.1"/>
    <property type="molecule type" value="Genomic_DNA"/>
</dbReference>
<accession>A0A327M461</accession>
<evidence type="ECO:0000256" key="12">
    <source>
        <dbReference type="ARBA" id="ARBA00022989"/>
    </source>
</evidence>
<dbReference type="InterPro" id="IPR050445">
    <property type="entry name" value="Bact_polysacc_biosynth/exp"/>
</dbReference>
<keyword evidence="9" id="KW-0547">Nucleotide-binding</keyword>
<dbReference type="EC" id="2.7.10.2" evidence="4"/>
<evidence type="ECO:0000313" key="21">
    <source>
        <dbReference type="EMBL" id="RAI57277.1"/>
    </source>
</evidence>
<comment type="subcellular location">
    <subcellularLocation>
        <location evidence="1">Cell inner membrane</location>
        <topology evidence="1">Multi-pass membrane protein</topology>
    </subcellularLocation>
</comment>
<dbReference type="PANTHER" id="PTHR32309">
    <property type="entry name" value="TYROSINE-PROTEIN KINASE"/>
    <property type="match status" value="1"/>
</dbReference>
<dbReference type="Gene3D" id="3.40.50.300">
    <property type="entry name" value="P-loop containing nucleotide triphosphate hydrolases"/>
    <property type="match status" value="1"/>
</dbReference>
<evidence type="ECO:0000256" key="7">
    <source>
        <dbReference type="ARBA" id="ARBA00022679"/>
    </source>
</evidence>
<dbReference type="Pfam" id="PF13614">
    <property type="entry name" value="AAA_31"/>
    <property type="match status" value="1"/>
</dbReference>